<proteinExistence type="predicted"/>
<accession>A0A0F9LS28</accession>
<comment type="caution">
    <text evidence="1">The sequence shown here is derived from an EMBL/GenBank/DDBJ whole genome shotgun (WGS) entry which is preliminary data.</text>
</comment>
<sequence length="173" mass="19391">IVVDTMTMARRAKASSHLEVLQNAAYDAQGNRIQSVHLREQLQQIEYGKINDAIRDIYNTGAGVKRADGRPKNFVGTHHLTDERKEGLDENGKVVQTLTGNRILEGLAQTHNFVDIAIRTIKEDKKIKGELKKCGYNLDLEGTMLSNPTWDSVANLVTISLGDRIEIDRRNHS</sequence>
<name>A0A0F9LS28_9ZZZZ</name>
<protein>
    <submittedName>
        <fullName evidence="1">Uncharacterized protein</fullName>
    </submittedName>
</protein>
<dbReference type="AlphaFoldDB" id="A0A0F9LS28"/>
<organism evidence="1">
    <name type="scientific">marine sediment metagenome</name>
    <dbReference type="NCBI Taxonomy" id="412755"/>
    <lineage>
        <taxon>unclassified sequences</taxon>
        <taxon>metagenomes</taxon>
        <taxon>ecological metagenomes</taxon>
    </lineage>
</organism>
<feature type="non-terminal residue" evidence="1">
    <location>
        <position position="1"/>
    </location>
</feature>
<gene>
    <name evidence="1" type="ORF">LCGC14_1180660</name>
</gene>
<reference evidence="1" key="1">
    <citation type="journal article" date="2015" name="Nature">
        <title>Complex archaea that bridge the gap between prokaryotes and eukaryotes.</title>
        <authorList>
            <person name="Spang A."/>
            <person name="Saw J.H."/>
            <person name="Jorgensen S.L."/>
            <person name="Zaremba-Niedzwiedzka K."/>
            <person name="Martijn J."/>
            <person name="Lind A.E."/>
            <person name="van Eijk R."/>
            <person name="Schleper C."/>
            <person name="Guy L."/>
            <person name="Ettema T.J."/>
        </authorList>
    </citation>
    <scope>NUCLEOTIDE SEQUENCE</scope>
</reference>
<evidence type="ECO:0000313" key="1">
    <source>
        <dbReference type="EMBL" id="KKM96198.1"/>
    </source>
</evidence>
<dbReference type="EMBL" id="LAZR01005912">
    <property type="protein sequence ID" value="KKM96198.1"/>
    <property type="molecule type" value="Genomic_DNA"/>
</dbReference>